<feature type="coiled-coil region" evidence="1">
    <location>
        <begin position="25"/>
        <end position="59"/>
    </location>
</feature>
<feature type="compositionally biased region" description="Basic residues" evidence="2">
    <location>
        <begin position="309"/>
        <end position="319"/>
    </location>
</feature>
<reference evidence="3 4" key="1">
    <citation type="journal article" date="2018" name="Sci. Rep.">
        <title>Comparative genomics provides insights into the lifestyle and reveals functional heterogeneity of dark septate endophytic fungi.</title>
        <authorList>
            <person name="Knapp D.G."/>
            <person name="Nemeth J.B."/>
            <person name="Barry K."/>
            <person name="Hainaut M."/>
            <person name="Henrissat B."/>
            <person name="Johnson J."/>
            <person name="Kuo A."/>
            <person name="Lim J.H.P."/>
            <person name="Lipzen A."/>
            <person name="Nolan M."/>
            <person name="Ohm R.A."/>
            <person name="Tamas L."/>
            <person name="Grigoriev I.V."/>
            <person name="Spatafora J.W."/>
            <person name="Nagy L.G."/>
            <person name="Kovacs G.M."/>
        </authorList>
    </citation>
    <scope>NUCLEOTIDE SEQUENCE [LARGE SCALE GENOMIC DNA]</scope>
    <source>
        <strain evidence="3 4">DSE2036</strain>
    </source>
</reference>
<dbReference type="EMBL" id="KZ805575">
    <property type="protein sequence ID" value="PVH93653.1"/>
    <property type="molecule type" value="Genomic_DNA"/>
</dbReference>
<dbReference type="Proteomes" id="UP000244855">
    <property type="component" value="Unassembled WGS sequence"/>
</dbReference>
<name>A0A2V1D7Y5_9PLEO</name>
<organism evidence="3 4">
    <name type="scientific">Periconia macrospinosa</name>
    <dbReference type="NCBI Taxonomy" id="97972"/>
    <lineage>
        <taxon>Eukaryota</taxon>
        <taxon>Fungi</taxon>
        <taxon>Dikarya</taxon>
        <taxon>Ascomycota</taxon>
        <taxon>Pezizomycotina</taxon>
        <taxon>Dothideomycetes</taxon>
        <taxon>Pleosporomycetidae</taxon>
        <taxon>Pleosporales</taxon>
        <taxon>Massarineae</taxon>
        <taxon>Periconiaceae</taxon>
        <taxon>Periconia</taxon>
    </lineage>
</organism>
<feature type="region of interest" description="Disordered" evidence="2">
    <location>
        <begin position="188"/>
        <end position="218"/>
    </location>
</feature>
<feature type="compositionally biased region" description="Low complexity" evidence="2">
    <location>
        <begin position="200"/>
        <end position="214"/>
    </location>
</feature>
<protein>
    <recommendedName>
        <fullName evidence="5">Fungal N-terminal domain-containing protein</fullName>
    </recommendedName>
</protein>
<evidence type="ECO:0000313" key="4">
    <source>
        <dbReference type="Proteomes" id="UP000244855"/>
    </source>
</evidence>
<feature type="region of interest" description="Disordered" evidence="2">
    <location>
        <begin position="304"/>
        <end position="333"/>
    </location>
</feature>
<evidence type="ECO:0000313" key="3">
    <source>
        <dbReference type="EMBL" id="PVH93653.1"/>
    </source>
</evidence>
<keyword evidence="4" id="KW-1185">Reference proteome</keyword>
<proteinExistence type="predicted"/>
<gene>
    <name evidence="3" type="ORF">DM02DRAFT_574077</name>
</gene>
<evidence type="ECO:0000256" key="2">
    <source>
        <dbReference type="SAM" id="MobiDB-lite"/>
    </source>
</evidence>
<evidence type="ECO:0008006" key="5">
    <source>
        <dbReference type="Google" id="ProtNLM"/>
    </source>
</evidence>
<sequence length="333" mass="37179">MAEILGAISASTNLLEHALSIIKCLRKAQNRQKELVCLLRGHEDELESIKTILRLLQKKENTDLRTASLGKELERMKKVQDDLAALLKDLDPTSKTKINQFLRQLLDGAADEKKLSNIMTELGQVKASILLCIQMANVGVMRDINRQIVADAAKIERIDSNLREKLAELDDYDGLRIARLIKGRRPSSNGHVPLTKADIRSLSPSSDGSDSASDTLIDSDSDADAPCFGIPVERELIITNNMSIDQSCQINCPIVEQDFWKDFNGRLVIRNNVSKHQSAQFNHPNTITAVQAVLEAHAKNMAVFAPQKQQRRGRTRKPKQKTDVSQLPHGHEK</sequence>
<evidence type="ECO:0000256" key="1">
    <source>
        <dbReference type="SAM" id="Coils"/>
    </source>
</evidence>
<accession>A0A2V1D7Y5</accession>
<dbReference type="AlphaFoldDB" id="A0A2V1D7Y5"/>
<dbReference type="OrthoDB" id="3559235at2759"/>
<keyword evidence="1" id="KW-0175">Coiled coil</keyword>